<reference evidence="2" key="1">
    <citation type="submission" date="2023-05" db="EMBL/GenBank/DDBJ databases">
        <title>Anaerotaeda fermentans gen. nov., sp. nov., a novel anaerobic planctomycete of the new family within the order Sedimentisphaerales isolated from Taman Peninsula, Russia.</title>
        <authorList>
            <person name="Khomyakova M.A."/>
            <person name="Merkel A.Y."/>
            <person name="Slobodkin A.I."/>
        </authorList>
    </citation>
    <scope>NUCLEOTIDE SEQUENCE</scope>
    <source>
        <strain evidence="2">M17dextr</strain>
    </source>
</reference>
<keyword evidence="1" id="KW-0472">Membrane</keyword>
<dbReference type="SUPFAM" id="SSF63446">
    <property type="entry name" value="Type I dockerin domain"/>
    <property type="match status" value="1"/>
</dbReference>
<dbReference type="AlphaFoldDB" id="A0AAW6U078"/>
<dbReference type="GO" id="GO:0004553">
    <property type="term" value="F:hydrolase activity, hydrolyzing O-glycosyl compounds"/>
    <property type="evidence" value="ECO:0007669"/>
    <property type="project" value="InterPro"/>
</dbReference>
<proteinExistence type="predicted"/>
<dbReference type="InterPro" id="IPR002105">
    <property type="entry name" value="Dockerin_1_rpt"/>
</dbReference>
<name>A0AAW6U078_9BACT</name>
<dbReference type="Pfam" id="PF00404">
    <property type="entry name" value="Dockerin_1"/>
    <property type="match status" value="1"/>
</dbReference>
<dbReference type="PROSITE" id="PS00018">
    <property type="entry name" value="EF_HAND_1"/>
    <property type="match status" value="1"/>
</dbReference>
<keyword evidence="1" id="KW-1133">Transmembrane helix</keyword>
<evidence type="ECO:0000256" key="1">
    <source>
        <dbReference type="SAM" id="Phobius"/>
    </source>
</evidence>
<dbReference type="EMBL" id="JASCXX010000015">
    <property type="protein sequence ID" value="MDI6450012.1"/>
    <property type="molecule type" value="Genomic_DNA"/>
</dbReference>
<dbReference type="Proteomes" id="UP001431776">
    <property type="component" value="Unassembled WGS sequence"/>
</dbReference>
<keyword evidence="3" id="KW-1185">Reference proteome</keyword>
<protein>
    <submittedName>
        <fullName evidence="2">Dockerin type I domain-containing protein</fullName>
    </submittedName>
</protein>
<keyword evidence="1" id="KW-0812">Transmembrane</keyword>
<evidence type="ECO:0000313" key="3">
    <source>
        <dbReference type="Proteomes" id="UP001431776"/>
    </source>
</evidence>
<feature type="transmembrane region" description="Helical" evidence="1">
    <location>
        <begin position="62"/>
        <end position="80"/>
    </location>
</feature>
<sequence>MNERQRQFDDEPDLMVSRNFSDDLGSLFAPDRPVPPDIDRAVAQAARRHFARPQRRLWWPRWAVPATAAAAIAIACLWWAQPEKKASVTESPYALQAAVATDIDGNGRVDILDAFVLAKYIETRKPMDATWDFNGDGLIDRRDVDTVAFAAVRLDKGV</sequence>
<gene>
    <name evidence="2" type="ORF">QJ522_13215</name>
</gene>
<accession>A0AAW6U078</accession>
<dbReference type="InterPro" id="IPR036439">
    <property type="entry name" value="Dockerin_dom_sf"/>
</dbReference>
<evidence type="ECO:0000313" key="2">
    <source>
        <dbReference type="EMBL" id="MDI6450012.1"/>
    </source>
</evidence>
<dbReference type="RefSeq" id="WP_349245420.1">
    <property type="nucleotide sequence ID" value="NZ_JASCXX010000015.1"/>
</dbReference>
<dbReference type="GO" id="GO:0000272">
    <property type="term" value="P:polysaccharide catabolic process"/>
    <property type="evidence" value="ECO:0007669"/>
    <property type="project" value="InterPro"/>
</dbReference>
<dbReference type="Gene3D" id="1.10.1330.10">
    <property type="entry name" value="Dockerin domain"/>
    <property type="match status" value="1"/>
</dbReference>
<organism evidence="2 3">
    <name type="scientific">Anaerobaca lacustris</name>
    <dbReference type="NCBI Taxonomy" id="3044600"/>
    <lineage>
        <taxon>Bacteria</taxon>
        <taxon>Pseudomonadati</taxon>
        <taxon>Planctomycetota</taxon>
        <taxon>Phycisphaerae</taxon>
        <taxon>Sedimentisphaerales</taxon>
        <taxon>Anaerobacaceae</taxon>
        <taxon>Anaerobaca</taxon>
    </lineage>
</organism>
<dbReference type="InterPro" id="IPR018247">
    <property type="entry name" value="EF_Hand_1_Ca_BS"/>
</dbReference>
<comment type="caution">
    <text evidence="2">The sequence shown here is derived from an EMBL/GenBank/DDBJ whole genome shotgun (WGS) entry which is preliminary data.</text>
</comment>